<feature type="non-terminal residue" evidence="2">
    <location>
        <position position="86"/>
    </location>
</feature>
<keyword evidence="1" id="KW-0175">Coiled coil</keyword>
<dbReference type="AlphaFoldDB" id="X1SME0"/>
<reference evidence="2" key="1">
    <citation type="journal article" date="2014" name="Front. Microbiol.">
        <title>High frequency of phylogenetically diverse reductive dehalogenase-homologous genes in deep subseafloor sedimentary metagenomes.</title>
        <authorList>
            <person name="Kawai M."/>
            <person name="Futagami T."/>
            <person name="Toyoda A."/>
            <person name="Takaki Y."/>
            <person name="Nishi S."/>
            <person name="Hori S."/>
            <person name="Arai W."/>
            <person name="Tsubouchi T."/>
            <person name="Morono Y."/>
            <person name="Uchiyama I."/>
            <person name="Ito T."/>
            <person name="Fujiyama A."/>
            <person name="Inagaki F."/>
            <person name="Takami H."/>
        </authorList>
    </citation>
    <scope>NUCLEOTIDE SEQUENCE</scope>
    <source>
        <strain evidence="2">Expedition CK06-06</strain>
    </source>
</reference>
<comment type="caution">
    <text evidence="2">The sequence shown here is derived from an EMBL/GenBank/DDBJ whole genome shotgun (WGS) entry which is preliminary data.</text>
</comment>
<sequence>MRIVKLSGVFLVCACVALINGCGSELQDLRIQNAALNRNKAKLESELQVIKLNLQQFKRQLADAKARGGIEVETLQGRIAALEEDR</sequence>
<gene>
    <name evidence="2" type="ORF">S12H4_24676</name>
</gene>
<accession>X1SME0</accession>
<name>X1SME0_9ZZZZ</name>
<feature type="coiled-coil region" evidence="1">
    <location>
        <begin position="26"/>
        <end position="67"/>
    </location>
</feature>
<protein>
    <submittedName>
        <fullName evidence="2">Uncharacterized protein</fullName>
    </submittedName>
</protein>
<organism evidence="2">
    <name type="scientific">marine sediment metagenome</name>
    <dbReference type="NCBI Taxonomy" id="412755"/>
    <lineage>
        <taxon>unclassified sequences</taxon>
        <taxon>metagenomes</taxon>
        <taxon>ecological metagenomes</taxon>
    </lineage>
</organism>
<proteinExistence type="predicted"/>
<dbReference type="EMBL" id="BARW01013476">
    <property type="protein sequence ID" value="GAI80326.1"/>
    <property type="molecule type" value="Genomic_DNA"/>
</dbReference>
<evidence type="ECO:0000313" key="2">
    <source>
        <dbReference type="EMBL" id="GAI80326.1"/>
    </source>
</evidence>
<evidence type="ECO:0000256" key="1">
    <source>
        <dbReference type="SAM" id="Coils"/>
    </source>
</evidence>